<dbReference type="InterPro" id="IPR052477">
    <property type="entry name" value="Orphan_GPCR1"/>
</dbReference>
<feature type="transmembrane region" description="Helical" evidence="6">
    <location>
        <begin position="29"/>
        <end position="49"/>
    </location>
</feature>
<keyword evidence="8" id="KW-1185">Reference proteome</keyword>
<keyword evidence="2" id="KW-1003">Cell membrane</keyword>
<keyword evidence="6" id="KW-0812">Transmembrane</keyword>
<reference evidence="7 8" key="1">
    <citation type="submission" date="2017-12" db="EMBL/GenBank/DDBJ databases">
        <title>Integrating genomic resources of turbot (Scophthalmus maximus) in depth evaluation of genetic and physical mapping variation across individuals.</title>
        <authorList>
            <person name="Martinez P."/>
        </authorList>
    </citation>
    <scope>NUCLEOTIDE SEQUENCE [LARGE SCALE GENOMIC DNA]</scope>
</reference>
<name>A0A2U9C491_SCOMX</name>
<organism evidence="7 8">
    <name type="scientific">Scophthalmus maximus</name>
    <name type="common">Turbot</name>
    <name type="synonym">Psetta maxima</name>
    <dbReference type="NCBI Taxonomy" id="52904"/>
    <lineage>
        <taxon>Eukaryota</taxon>
        <taxon>Metazoa</taxon>
        <taxon>Chordata</taxon>
        <taxon>Craniata</taxon>
        <taxon>Vertebrata</taxon>
        <taxon>Euteleostomi</taxon>
        <taxon>Actinopterygii</taxon>
        <taxon>Neopterygii</taxon>
        <taxon>Teleostei</taxon>
        <taxon>Neoteleostei</taxon>
        <taxon>Acanthomorphata</taxon>
        <taxon>Carangaria</taxon>
        <taxon>Pleuronectiformes</taxon>
        <taxon>Pleuronectoidei</taxon>
        <taxon>Scophthalmidae</taxon>
        <taxon>Scophthalmus</taxon>
    </lineage>
</organism>
<feature type="transmembrane region" description="Helical" evidence="6">
    <location>
        <begin position="77"/>
        <end position="96"/>
    </location>
</feature>
<keyword evidence="3" id="KW-0297">G-protein coupled receptor</keyword>
<dbReference type="AlphaFoldDB" id="A0A2U9C491"/>
<dbReference type="Proteomes" id="UP000246464">
    <property type="component" value="Chromosome 11"/>
</dbReference>
<evidence type="ECO:0000256" key="1">
    <source>
        <dbReference type="ARBA" id="ARBA00004651"/>
    </source>
</evidence>
<dbReference type="Gene3D" id="1.20.1070.10">
    <property type="entry name" value="Rhodopsin 7-helix transmembrane proteins"/>
    <property type="match status" value="1"/>
</dbReference>
<evidence type="ECO:0000256" key="2">
    <source>
        <dbReference type="ARBA" id="ARBA00022475"/>
    </source>
</evidence>
<dbReference type="GO" id="GO:0004930">
    <property type="term" value="F:G protein-coupled receptor activity"/>
    <property type="evidence" value="ECO:0007669"/>
    <property type="project" value="UniProtKB-KW"/>
</dbReference>
<dbReference type="GO" id="GO:0005886">
    <property type="term" value="C:plasma membrane"/>
    <property type="evidence" value="ECO:0007669"/>
    <property type="project" value="UniProtKB-SubCell"/>
</dbReference>
<evidence type="ECO:0000313" key="7">
    <source>
        <dbReference type="EMBL" id="AWP09872.1"/>
    </source>
</evidence>
<sequence>MCNVDHYGRHLFAIPYFWSNASVFVNNQAYIFPFLIILTLNGLTLRLIYLSNRFHITAESRVRNAAPLLRSRRRKSVVLLVTVSTSFMLLSVTRAMTQTVLRTNHMYTFDRDDYNVGINISADTGTMLSLSNAAANMQLYVCTQSKFCQEFLAFVRQVSSFGKTKL</sequence>
<evidence type="ECO:0000256" key="6">
    <source>
        <dbReference type="SAM" id="Phobius"/>
    </source>
</evidence>
<evidence type="ECO:0000256" key="4">
    <source>
        <dbReference type="ARBA" id="ARBA00023170"/>
    </source>
</evidence>
<accession>A0A2U9C491</accession>
<keyword evidence="5" id="KW-0807">Transducer</keyword>
<dbReference type="SUPFAM" id="SSF81321">
    <property type="entry name" value="Family A G protein-coupled receptor-like"/>
    <property type="match status" value="1"/>
</dbReference>
<keyword evidence="6" id="KW-0472">Membrane</keyword>
<dbReference type="PANTHER" id="PTHR46272">
    <property type="entry name" value="G_PROTEIN_RECEP_F1_2 DOMAIN-CONTAINING PROTEIN"/>
    <property type="match status" value="1"/>
</dbReference>
<evidence type="ECO:0000256" key="3">
    <source>
        <dbReference type="ARBA" id="ARBA00023040"/>
    </source>
</evidence>
<keyword evidence="4 7" id="KW-0675">Receptor</keyword>
<protein>
    <submittedName>
        <fullName evidence="7">Putative G-protein coupled receptor 139-like</fullName>
    </submittedName>
</protein>
<gene>
    <name evidence="7" type="ORF">SMAX5B_014698</name>
</gene>
<proteinExistence type="predicted"/>
<dbReference type="EMBL" id="CP026253">
    <property type="protein sequence ID" value="AWP09872.1"/>
    <property type="molecule type" value="Genomic_DNA"/>
</dbReference>
<evidence type="ECO:0000256" key="5">
    <source>
        <dbReference type="ARBA" id="ARBA00023224"/>
    </source>
</evidence>
<keyword evidence="6" id="KW-1133">Transmembrane helix</keyword>
<dbReference type="PANTHER" id="PTHR46272:SF5">
    <property type="entry name" value="G-PROTEIN COUPLED RECEPTORS FAMILY 1 PROFILE DOMAIN-CONTAINING PROTEIN"/>
    <property type="match status" value="1"/>
</dbReference>
<comment type="subcellular location">
    <subcellularLocation>
        <location evidence="1">Cell membrane</location>
        <topology evidence="1">Multi-pass membrane protein</topology>
    </subcellularLocation>
</comment>
<evidence type="ECO:0000313" key="8">
    <source>
        <dbReference type="Proteomes" id="UP000246464"/>
    </source>
</evidence>